<reference evidence="2" key="2">
    <citation type="journal article" date="2018" name="Mol. Plant Microbe Interact.">
        <title>Genome sequence resources for the wheat stripe rust pathogen (Puccinia striiformis f. sp. tritici) and the barley stripe rust pathogen (Puccinia striiformis f. sp. hordei).</title>
        <authorList>
            <person name="Xia C."/>
            <person name="Wang M."/>
            <person name="Yin C."/>
            <person name="Cornejo O.E."/>
            <person name="Hulbert S.H."/>
            <person name="Chen X."/>
        </authorList>
    </citation>
    <scope>NUCLEOTIDE SEQUENCE [LARGE SCALE GENOMIC DNA]</scope>
    <source>
        <strain evidence="2">93-210</strain>
    </source>
</reference>
<comment type="caution">
    <text evidence="1">The sequence shown here is derived from an EMBL/GenBank/DDBJ whole genome shotgun (WGS) entry which is preliminary data.</text>
</comment>
<evidence type="ECO:0000313" key="2">
    <source>
        <dbReference type="Proteomes" id="UP001060170"/>
    </source>
</evidence>
<dbReference type="EMBL" id="CM045879">
    <property type="protein sequence ID" value="KAI7938599.1"/>
    <property type="molecule type" value="Genomic_DNA"/>
</dbReference>
<reference evidence="1 2" key="3">
    <citation type="journal article" date="2022" name="Microbiol. Spectr.">
        <title>Folding features and dynamics of 3D genome architecture in plant fungal pathogens.</title>
        <authorList>
            <person name="Xia C."/>
        </authorList>
    </citation>
    <scope>NUCLEOTIDE SEQUENCE [LARGE SCALE GENOMIC DNA]</scope>
    <source>
        <strain evidence="1 2">93-210</strain>
    </source>
</reference>
<dbReference type="Proteomes" id="UP001060170">
    <property type="component" value="Chromosome 15"/>
</dbReference>
<accession>A0ACC0DSS7</accession>
<reference evidence="2" key="1">
    <citation type="journal article" date="2018" name="BMC Genomics">
        <title>Genomic insights into host adaptation between the wheat stripe rust pathogen (Puccinia striiformis f. sp. tritici) and the barley stripe rust pathogen (Puccinia striiformis f. sp. hordei).</title>
        <authorList>
            <person name="Xia C."/>
            <person name="Wang M."/>
            <person name="Yin C."/>
            <person name="Cornejo O.E."/>
            <person name="Hulbert S.H."/>
            <person name="Chen X."/>
        </authorList>
    </citation>
    <scope>NUCLEOTIDE SEQUENCE [LARGE SCALE GENOMIC DNA]</scope>
    <source>
        <strain evidence="2">93-210</strain>
    </source>
</reference>
<gene>
    <name evidence="1" type="ORF">MJO28_014178</name>
</gene>
<keyword evidence="2" id="KW-1185">Reference proteome</keyword>
<name>A0ACC0DSS7_9BASI</name>
<proteinExistence type="predicted"/>
<evidence type="ECO:0000313" key="1">
    <source>
        <dbReference type="EMBL" id="KAI7938599.1"/>
    </source>
</evidence>
<sequence>MPSPPFVRIQTASQLNAATTRPQTTDGMDQSPHAVVQAKQHEHTNPNPADDAPAPGTPTHQDAQQLQAITTGSVSDPGNIITDPPHPHS</sequence>
<organism evidence="1 2">
    <name type="scientific">Puccinia striiformis f. sp. tritici</name>
    <dbReference type="NCBI Taxonomy" id="168172"/>
    <lineage>
        <taxon>Eukaryota</taxon>
        <taxon>Fungi</taxon>
        <taxon>Dikarya</taxon>
        <taxon>Basidiomycota</taxon>
        <taxon>Pucciniomycotina</taxon>
        <taxon>Pucciniomycetes</taxon>
        <taxon>Pucciniales</taxon>
        <taxon>Pucciniaceae</taxon>
        <taxon>Puccinia</taxon>
    </lineage>
</organism>
<protein>
    <submittedName>
        <fullName evidence="1">Uncharacterized protein</fullName>
    </submittedName>
</protein>